<dbReference type="EMBL" id="CAJNOQ010008800">
    <property type="protein sequence ID" value="CAF1206972.1"/>
    <property type="molecule type" value="Genomic_DNA"/>
</dbReference>
<protein>
    <recommendedName>
        <fullName evidence="3">LolA-like domain-containing protein</fullName>
    </recommendedName>
</protein>
<name>A0A814WW28_9BILA</name>
<comment type="caution">
    <text evidence="4">The sequence shown here is derived from an EMBL/GenBank/DDBJ whole genome shotgun (WGS) entry which is preliminary data.</text>
</comment>
<evidence type="ECO:0000256" key="2">
    <source>
        <dbReference type="SAM" id="SignalP"/>
    </source>
</evidence>
<dbReference type="Proteomes" id="UP000681722">
    <property type="component" value="Unassembled WGS sequence"/>
</dbReference>
<proteinExistence type="predicted"/>
<feature type="signal peptide" evidence="2">
    <location>
        <begin position="1"/>
        <end position="17"/>
    </location>
</feature>
<feature type="chain" id="PRO_5036226368" description="LolA-like domain-containing protein" evidence="2">
    <location>
        <begin position="18"/>
        <end position="652"/>
    </location>
</feature>
<evidence type="ECO:0000313" key="4">
    <source>
        <dbReference type="EMBL" id="CAF1206972.1"/>
    </source>
</evidence>
<dbReference type="InterPro" id="IPR058831">
    <property type="entry name" value="LolA-like_dom_2nd"/>
</dbReference>
<reference evidence="4" key="1">
    <citation type="submission" date="2021-02" db="EMBL/GenBank/DDBJ databases">
        <authorList>
            <person name="Nowell W R."/>
        </authorList>
    </citation>
    <scope>NUCLEOTIDE SEQUENCE</scope>
</reference>
<evidence type="ECO:0000313" key="5">
    <source>
        <dbReference type="EMBL" id="CAF3971232.1"/>
    </source>
</evidence>
<organism evidence="4 6">
    <name type="scientific">Didymodactylos carnosus</name>
    <dbReference type="NCBI Taxonomy" id="1234261"/>
    <lineage>
        <taxon>Eukaryota</taxon>
        <taxon>Metazoa</taxon>
        <taxon>Spiralia</taxon>
        <taxon>Gnathifera</taxon>
        <taxon>Rotifera</taxon>
        <taxon>Eurotatoria</taxon>
        <taxon>Bdelloidea</taxon>
        <taxon>Philodinida</taxon>
        <taxon>Philodinidae</taxon>
        <taxon>Didymodactylos</taxon>
    </lineage>
</organism>
<keyword evidence="1" id="KW-0472">Membrane</keyword>
<evidence type="ECO:0000256" key="1">
    <source>
        <dbReference type="SAM" id="Phobius"/>
    </source>
</evidence>
<keyword evidence="1" id="KW-0812">Transmembrane</keyword>
<keyword evidence="6" id="KW-1185">Reference proteome</keyword>
<evidence type="ECO:0000313" key="6">
    <source>
        <dbReference type="Proteomes" id="UP000663829"/>
    </source>
</evidence>
<dbReference type="AlphaFoldDB" id="A0A814WW28"/>
<dbReference type="EMBL" id="CAJOBC010008801">
    <property type="protein sequence ID" value="CAF3971232.1"/>
    <property type="molecule type" value="Genomic_DNA"/>
</dbReference>
<sequence>MHFLLCISLLFFKFLNGQPINQNICPAGLISKPDDERWPLIPQKFEIMGELVLNDGALEITQIFSYNRDTVYLTINGVVFKHYYDFSTNEYLTISTFIYEGLAVPLCARVPITNQFPTSNISSTILKPSILLGYDRNNMVNNEFATRYDGETIINGLPVSIFRSCFYVSDIQVTVNATYYFTNPWKFQSYLGQNKSLLLQIDVLSETGSGEKLNYIYNIVRYLPNPSSDQERQLLETPAGVFCLNRTNTKNLPKNFPLRMSINTETSIIQTNNTSIYSDYQLVDEQLDFVRIDYYSHDRHSRDIFDYSTGLYYKYLPQIQQCIVSNLSAEVGISTTDQNRTYVRMKTITELLLLDNITQYHYTGIKNCHDRVQCDVWIGQKSVNNITEQFEWYWAREFDGNQLEEVLPIKLYITITPENIIQRYTVETSFLNYLPSPDTYSGIDSTLADCYRALGPGNGYNYAVLRFAISNDDGYPVHKNILYLRNNILKELASSMLVRQVRFSNIIIDHERSEKDLYVTFTMVDNPPIYGPVAHPLREPTSIILIQRLEYVINKNTFRFKGKYDDTKEIELKAKPHSLQTLVLYTFPTINNTIYVNQTEIVYHNQTETIVEVKEVIIKTYTSTKITAFWIGFISLGAVITVVIGLIIIKKM</sequence>
<feature type="domain" description="LolA-like" evidence="3">
    <location>
        <begin position="238"/>
        <end position="398"/>
    </location>
</feature>
<gene>
    <name evidence="4" type="ORF">GPM918_LOCUS24013</name>
    <name evidence="5" type="ORF">SRO942_LOCUS24014</name>
</gene>
<dbReference type="OrthoDB" id="5983572at2759"/>
<accession>A0A814WW28</accession>
<dbReference type="PANTHER" id="PTHR36902">
    <property type="entry name" value="ENRICHED IN SURFACE-LABELED PROTEOME PROTEIN 9"/>
    <property type="match status" value="1"/>
</dbReference>
<feature type="transmembrane region" description="Helical" evidence="1">
    <location>
        <begin position="628"/>
        <end position="649"/>
    </location>
</feature>
<keyword evidence="2" id="KW-0732">Signal</keyword>
<keyword evidence="1" id="KW-1133">Transmembrane helix</keyword>
<dbReference type="Pfam" id="PF25898">
    <property type="entry name" value="LolA_2nd_metazoa"/>
    <property type="match status" value="1"/>
</dbReference>
<dbReference type="Proteomes" id="UP000663829">
    <property type="component" value="Unassembled WGS sequence"/>
</dbReference>
<evidence type="ECO:0000259" key="3">
    <source>
        <dbReference type="Pfam" id="PF25898"/>
    </source>
</evidence>
<dbReference type="PANTHER" id="PTHR36902:SF1">
    <property type="entry name" value="ENRICHED IN SURFACE-LABELED PROTEOME PROTEIN 9"/>
    <property type="match status" value="1"/>
</dbReference>